<dbReference type="EMBL" id="CP000699">
    <property type="protein sequence ID" value="ABQ69042.1"/>
    <property type="molecule type" value="Genomic_DNA"/>
</dbReference>
<evidence type="ECO:0000313" key="2">
    <source>
        <dbReference type="EMBL" id="ABQ69042.1"/>
    </source>
</evidence>
<proteinExistence type="predicted"/>
<dbReference type="Proteomes" id="UP000001989">
    <property type="component" value="Chromosome"/>
</dbReference>
<reference evidence="2 3" key="1">
    <citation type="journal article" date="2010" name="J. Bacteriol.">
        <title>Genome sequence of the dioxin-mineralizing bacterium Sphingomonas wittichii RW1.</title>
        <authorList>
            <person name="Miller T.R."/>
            <person name="Delcher A.L."/>
            <person name="Salzberg S.L."/>
            <person name="Saunders E."/>
            <person name="Detter J.C."/>
            <person name="Halden R.U."/>
        </authorList>
    </citation>
    <scope>NUCLEOTIDE SEQUENCE [LARGE SCALE GENOMIC DNA]</scope>
    <source>
        <strain evidence="3">DSM 6014 / CCUG 31198 / JCM 15750 / NBRC 105917 / EY 4224 / RW1</strain>
    </source>
</reference>
<sequence>MRQGRAGGLAAAAQMNPVQIGVAADYVNSRAQRPSPNPSCRRRPVSPESGEEVAAGTARDAGLRRHDDGEFQTPYFKRHPLLL</sequence>
<dbReference type="AlphaFoldDB" id="A0A9J9HCQ0"/>
<keyword evidence="3" id="KW-1185">Reference proteome</keyword>
<gene>
    <name evidence="2" type="ordered locus">Swit_2686</name>
</gene>
<evidence type="ECO:0000256" key="1">
    <source>
        <dbReference type="SAM" id="MobiDB-lite"/>
    </source>
</evidence>
<accession>A0A9J9HCQ0</accession>
<protein>
    <submittedName>
        <fullName evidence="2">Uncharacterized protein</fullName>
    </submittedName>
</protein>
<feature type="region of interest" description="Disordered" evidence="1">
    <location>
        <begin position="29"/>
        <end position="83"/>
    </location>
</feature>
<name>A0A9J9HCQ0_RHIWR</name>
<organism evidence="2 3">
    <name type="scientific">Rhizorhabdus wittichii (strain DSM 6014 / CCUG 31198 / JCM 15750 / NBRC 105917 / EY 4224 / RW1)</name>
    <name type="common">Sphingomonas wittichii</name>
    <dbReference type="NCBI Taxonomy" id="392499"/>
    <lineage>
        <taxon>Bacteria</taxon>
        <taxon>Pseudomonadati</taxon>
        <taxon>Pseudomonadota</taxon>
        <taxon>Alphaproteobacteria</taxon>
        <taxon>Sphingomonadales</taxon>
        <taxon>Sphingomonadaceae</taxon>
        <taxon>Rhizorhabdus</taxon>
    </lineage>
</organism>
<evidence type="ECO:0000313" key="3">
    <source>
        <dbReference type="Proteomes" id="UP000001989"/>
    </source>
</evidence>
<dbReference type="KEGG" id="swi:Swit_2686"/>